<evidence type="ECO:0000256" key="1">
    <source>
        <dbReference type="SAM" id="SignalP"/>
    </source>
</evidence>
<feature type="signal peptide" evidence="1">
    <location>
        <begin position="1"/>
        <end position="17"/>
    </location>
</feature>
<dbReference type="EMBL" id="QGKV02000832">
    <property type="protein sequence ID" value="KAF3549727.1"/>
    <property type="molecule type" value="Genomic_DNA"/>
</dbReference>
<reference evidence="2 3" key="1">
    <citation type="journal article" date="2020" name="BMC Genomics">
        <title>Intraspecific diversification of the crop wild relative Brassica cretica Lam. using demographic model selection.</title>
        <authorList>
            <person name="Kioukis A."/>
            <person name="Michalopoulou V.A."/>
            <person name="Briers L."/>
            <person name="Pirintsos S."/>
            <person name="Studholme D.J."/>
            <person name="Pavlidis P."/>
            <person name="Sarris P.F."/>
        </authorList>
    </citation>
    <scope>NUCLEOTIDE SEQUENCE [LARGE SCALE GENOMIC DNA]</scope>
    <source>
        <strain evidence="3">cv. PFS-1207/04</strain>
    </source>
</reference>
<keyword evidence="3" id="KW-1185">Reference proteome</keyword>
<organism evidence="2 3">
    <name type="scientific">Brassica cretica</name>
    <name type="common">Mustard</name>
    <dbReference type="NCBI Taxonomy" id="69181"/>
    <lineage>
        <taxon>Eukaryota</taxon>
        <taxon>Viridiplantae</taxon>
        <taxon>Streptophyta</taxon>
        <taxon>Embryophyta</taxon>
        <taxon>Tracheophyta</taxon>
        <taxon>Spermatophyta</taxon>
        <taxon>Magnoliopsida</taxon>
        <taxon>eudicotyledons</taxon>
        <taxon>Gunneridae</taxon>
        <taxon>Pentapetalae</taxon>
        <taxon>rosids</taxon>
        <taxon>malvids</taxon>
        <taxon>Brassicales</taxon>
        <taxon>Brassicaceae</taxon>
        <taxon>Brassiceae</taxon>
        <taxon>Brassica</taxon>
    </lineage>
</organism>
<proteinExistence type="predicted"/>
<gene>
    <name evidence="2" type="ORF">DY000_02009521</name>
</gene>
<evidence type="ECO:0000313" key="3">
    <source>
        <dbReference type="Proteomes" id="UP000266723"/>
    </source>
</evidence>
<keyword evidence="1" id="KW-0732">Signal</keyword>
<dbReference type="Proteomes" id="UP000266723">
    <property type="component" value="Unassembled WGS sequence"/>
</dbReference>
<feature type="chain" id="PRO_5046183369" description="Legume lectin domain-containing protein" evidence="1">
    <location>
        <begin position="18"/>
        <end position="154"/>
    </location>
</feature>
<sequence>MAVRGFLSCYFISTLLCTASYQFNQAKGGSFNLGFESLGSSLSNPLPFDTVSGSNMLSHRHPVLGSFKCGGVSWGSLITSVPNVWSSTFSGAVKLRLKFCGSVDSGVYNMVSWSSSRSSSETSYAKSDSRSPDIRSNEENLTFLGLSLMVENSN</sequence>
<comment type="caution">
    <text evidence="2">The sequence shown here is derived from an EMBL/GenBank/DDBJ whole genome shotgun (WGS) entry which is preliminary data.</text>
</comment>
<evidence type="ECO:0000313" key="2">
    <source>
        <dbReference type="EMBL" id="KAF3549727.1"/>
    </source>
</evidence>
<name>A0ABQ7CDS5_BRACR</name>
<protein>
    <recommendedName>
        <fullName evidence="4">Legume lectin domain-containing protein</fullName>
    </recommendedName>
</protein>
<accession>A0ABQ7CDS5</accession>
<evidence type="ECO:0008006" key="4">
    <source>
        <dbReference type="Google" id="ProtNLM"/>
    </source>
</evidence>